<reference evidence="1 2" key="1">
    <citation type="submission" date="2023-01" db="EMBL/GenBank/DDBJ databases">
        <title>Complete genome of Chryseobacterium camelliae VAN22-5A.</title>
        <authorList>
            <person name="Zong G."/>
            <person name="Cao G."/>
        </authorList>
    </citation>
    <scope>NUCLEOTIDE SEQUENCE [LARGE SCALE GENOMIC DNA]</scope>
    <source>
        <strain evidence="1 2">VAN22-5A</strain>
    </source>
</reference>
<evidence type="ECO:0000313" key="2">
    <source>
        <dbReference type="Proteomes" id="UP001210978"/>
    </source>
</evidence>
<evidence type="ECO:0000313" key="1">
    <source>
        <dbReference type="EMBL" id="WBV60542.1"/>
    </source>
</evidence>
<sequence>MNKEYHPSVSIDFVLEQLKKSPKIIEGSFGKIGNTTHYFVVNGRKPISKRLHVINVDENNEINFIQATGLAINFSFITALMNWYEKEKGWKEGDYFEQ</sequence>
<accession>A0ABY7QLI2</accession>
<gene>
    <name evidence="1" type="ORF">PFY12_00135</name>
</gene>
<keyword evidence="2" id="KW-1185">Reference proteome</keyword>
<proteinExistence type="predicted"/>
<name>A0ABY7QLI2_9FLAO</name>
<organism evidence="1 2">
    <name type="scientific">Chryseobacterium camelliae</name>
    <dbReference type="NCBI Taxonomy" id="1265445"/>
    <lineage>
        <taxon>Bacteria</taxon>
        <taxon>Pseudomonadati</taxon>
        <taxon>Bacteroidota</taxon>
        <taxon>Flavobacteriia</taxon>
        <taxon>Flavobacteriales</taxon>
        <taxon>Weeksellaceae</taxon>
        <taxon>Chryseobacterium group</taxon>
        <taxon>Chryseobacterium</taxon>
    </lineage>
</organism>
<dbReference type="RefSeq" id="WP_271148864.1">
    <property type="nucleotide sequence ID" value="NZ_CP115859.1"/>
</dbReference>
<dbReference type="Proteomes" id="UP001210978">
    <property type="component" value="Chromosome"/>
</dbReference>
<dbReference type="EMBL" id="CP115859">
    <property type="protein sequence ID" value="WBV60542.1"/>
    <property type="molecule type" value="Genomic_DNA"/>
</dbReference>
<protein>
    <submittedName>
        <fullName evidence="1">Uncharacterized protein</fullName>
    </submittedName>
</protein>